<dbReference type="PANTHER" id="PTHR36965">
    <property type="entry name" value="FE(2+)-TRAFFICKING PROTEIN-RELATED"/>
    <property type="match status" value="1"/>
</dbReference>
<evidence type="ECO:0000256" key="2">
    <source>
        <dbReference type="ARBA" id="ARBA00053793"/>
    </source>
</evidence>
<dbReference type="SUPFAM" id="SSF111148">
    <property type="entry name" value="YggX-like"/>
    <property type="match status" value="1"/>
</dbReference>
<dbReference type="EMBL" id="SLWQ01000002">
    <property type="protein sequence ID" value="TCO41733.1"/>
    <property type="molecule type" value="Genomic_DNA"/>
</dbReference>
<evidence type="ECO:0000313" key="7">
    <source>
        <dbReference type="Proteomes" id="UP000294862"/>
    </source>
</evidence>
<dbReference type="GO" id="GO:0005829">
    <property type="term" value="C:cytosol"/>
    <property type="evidence" value="ECO:0007669"/>
    <property type="project" value="TreeGrafter"/>
</dbReference>
<dbReference type="Proteomes" id="UP000294862">
    <property type="component" value="Unassembled WGS sequence"/>
</dbReference>
<protein>
    <recommendedName>
        <fullName evidence="4 5">Probable Fe(2+)-trafficking protein</fullName>
    </recommendedName>
</protein>
<keyword evidence="1 5" id="KW-0408">Iron</keyword>
<dbReference type="OrthoDB" id="9804318at2"/>
<reference evidence="6 7" key="1">
    <citation type="journal article" date="2015" name="Stand. Genomic Sci.">
        <title>Genomic Encyclopedia of Bacterial and Archaeal Type Strains, Phase III: the genomes of soil and plant-associated and newly described type strains.</title>
        <authorList>
            <person name="Whitman W.B."/>
            <person name="Woyke T."/>
            <person name="Klenk H.P."/>
            <person name="Zhou Y."/>
            <person name="Lilburn T.G."/>
            <person name="Beck B.J."/>
            <person name="De Vos P."/>
            <person name="Vandamme P."/>
            <person name="Eisen J.A."/>
            <person name="Garrity G."/>
            <person name="Hugenholtz P."/>
            <person name="Kyrpides N.C."/>
        </authorList>
    </citation>
    <scope>NUCLEOTIDE SEQUENCE [LARGE SCALE GENOMIC DNA]</scope>
    <source>
        <strain evidence="6 7">A3</strain>
    </source>
</reference>
<dbReference type="InterPro" id="IPR007457">
    <property type="entry name" value="Fe_traffick_prot_YggX"/>
</dbReference>
<comment type="similarity">
    <text evidence="3 5">Belongs to the Fe(2+)-trafficking protein family.</text>
</comment>
<evidence type="ECO:0000256" key="4">
    <source>
        <dbReference type="ARBA" id="ARBA00070403"/>
    </source>
</evidence>
<comment type="function">
    <text evidence="2">Could be a mediator in iron transactions between iron acquisition and iron-requiring processes, such as synthesis and/or repair of Fe-S clusters in biosynthetic enzymes. Necessary to maintain high levels of aconitase under oxidative stress.</text>
</comment>
<dbReference type="GO" id="GO:0005506">
    <property type="term" value="F:iron ion binding"/>
    <property type="evidence" value="ECO:0007669"/>
    <property type="project" value="UniProtKB-UniRule"/>
</dbReference>
<dbReference type="FunFam" id="1.10.3880.10:FF:000001">
    <property type="entry name" value="Probable Fe(2+)-trafficking protein"/>
    <property type="match status" value="1"/>
</dbReference>
<gene>
    <name evidence="6" type="ORF">EV148_10283</name>
</gene>
<organism evidence="6 7">
    <name type="scientific">Dokdonella fugitiva</name>
    <dbReference type="NCBI Taxonomy" id="328517"/>
    <lineage>
        <taxon>Bacteria</taxon>
        <taxon>Pseudomonadati</taxon>
        <taxon>Pseudomonadota</taxon>
        <taxon>Gammaproteobacteria</taxon>
        <taxon>Lysobacterales</taxon>
        <taxon>Rhodanobacteraceae</taxon>
        <taxon>Dokdonella</taxon>
    </lineage>
</organism>
<dbReference type="InterPro" id="IPR036766">
    <property type="entry name" value="Fe_traffick_prot_YggX_sf"/>
</dbReference>
<dbReference type="HAMAP" id="MF_00686">
    <property type="entry name" value="Fe_traffic_YggX"/>
    <property type="match status" value="1"/>
</dbReference>
<dbReference type="AlphaFoldDB" id="A0A4R2IB60"/>
<accession>A0A4R2IB60</accession>
<keyword evidence="7" id="KW-1185">Reference proteome</keyword>
<dbReference type="RefSeq" id="WP_131994253.1">
    <property type="nucleotide sequence ID" value="NZ_JACGXM010000018.1"/>
</dbReference>
<name>A0A4R2IB60_9GAMM</name>
<dbReference type="PIRSF" id="PIRSF029827">
    <property type="entry name" value="Fe_traffic_YggX"/>
    <property type="match status" value="1"/>
</dbReference>
<dbReference type="NCBIfam" id="NF003817">
    <property type="entry name" value="PRK05408.1"/>
    <property type="match status" value="1"/>
</dbReference>
<evidence type="ECO:0000256" key="5">
    <source>
        <dbReference type="HAMAP-Rule" id="MF_00686"/>
    </source>
</evidence>
<dbReference type="GO" id="GO:0034599">
    <property type="term" value="P:cellular response to oxidative stress"/>
    <property type="evidence" value="ECO:0007669"/>
    <property type="project" value="TreeGrafter"/>
</dbReference>
<sequence length="90" mass="10065">MTRIVHCVKLGRDAEGLAFAPWPGELGKRIYEQVSKEAWAAWLAHQTMLINENRLNPLDPATRTFIAAEMEKYFFGGGSEKPAGYVAPED</sequence>
<evidence type="ECO:0000256" key="1">
    <source>
        <dbReference type="ARBA" id="ARBA00023004"/>
    </source>
</evidence>
<dbReference type="Gene3D" id="1.10.3880.10">
    <property type="entry name" value="Fe(II) trafficking protein YggX"/>
    <property type="match status" value="1"/>
</dbReference>
<comment type="caution">
    <text evidence="6">The sequence shown here is derived from an EMBL/GenBank/DDBJ whole genome shotgun (WGS) entry which is preliminary data.</text>
</comment>
<dbReference type="PANTHER" id="PTHR36965:SF1">
    <property type="entry name" value="FE(2+)-TRAFFICKING PROTEIN-RELATED"/>
    <property type="match status" value="1"/>
</dbReference>
<evidence type="ECO:0000256" key="3">
    <source>
        <dbReference type="ARBA" id="ARBA00061679"/>
    </source>
</evidence>
<dbReference type="Pfam" id="PF04362">
    <property type="entry name" value="Iron_traffic"/>
    <property type="match status" value="1"/>
</dbReference>
<evidence type="ECO:0000313" key="6">
    <source>
        <dbReference type="EMBL" id="TCO41733.1"/>
    </source>
</evidence>
<proteinExistence type="inferred from homology"/>